<evidence type="ECO:0000313" key="5">
    <source>
        <dbReference type="Proteomes" id="UP001249851"/>
    </source>
</evidence>
<dbReference type="InterPro" id="IPR027806">
    <property type="entry name" value="HARBI1_dom"/>
</dbReference>
<evidence type="ECO:0000259" key="3">
    <source>
        <dbReference type="Pfam" id="PF13359"/>
    </source>
</evidence>
<dbReference type="PANTHER" id="PTHR23080">
    <property type="entry name" value="THAP DOMAIN PROTEIN"/>
    <property type="match status" value="1"/>
</dbReference>
<evidence type="ECO:0000313" key="4">
    <source>
        <dbReference type="EMBL" id="KAK2564299.1"/>
    </source>
</evidence>
<name>A0AAD9QMZ8_ACRCE</name>
<dbReference type="Pfam" id="PF13359">
    <property type="entry name" value="DDE_Tnp_4"/>
    <property type="match status" value="1"/>
</dbReference>
<reference evidence="4" key="2">
    <citation type="journal article" date="2023" name="Science">
        <title>Genomic signatures of disease resistance in endangered staghorn corals.</title>
        <authorList>
            <person name="Vollmer S.V."/>
            <person name="Selwyn J.D."/>
            <person name="Despard B.A."/>
            <person name="Roesel C.L."/>
        </authorList>
    </citation>
    <scope>NUCLEOTIDE SEQUENCE</scope>
    <source>
        <strain evidence="4">K2</strain>
    </source>
</reference>
<dbReference type="PANTHER" id="PTHR23080:SF144">
    <property type="entry name" value="SPINDLE AND KINETOCHORE ASSOCIATED COMPLEX SUBUNIT 3"/>
    <property type="match status" value="1"/>
</dbReference>
<comment type="caution">
    <text evidence="4">The sequence shown here is derived from an EMBL/GenBank/DDBJ whole genome shotgun (WGS) entry which is preliminary data.</text>
</comment>
<evidence type="ECO:0000256" key="1">
    <source>
        <dbReference type="ARBA" id="ARBA00001968"/>
    </source>
</evidence>
<organism evidence="4 5">
    <name type="scientific">Acropora cervicornis</name>
    <name type="common">Staghorn coral</name>
    <dbReference type="NCBI Taxonomy" id="6130"/>
    <lineage>
        <taxon>Eukaryota</taxon>
        <taxon>Metazoa</taxon>
        <taxon>Cnidaria</taxon>
        <taxon>Anthozoa</taxon>
        <taxon>Hexacorallia</taxon>
        <taxon>Scleractinia</taxon>
        <taxon>Astrocoeniina</taxon>
        <taxon>Acroporidae</taxon>
        <taxon>Acropora</taxon>
    </lineage>
</organism>
<dbReference type="GO" id="GO:0046872">
    <property type="term" value="F:metal ion binding"/>
    <property type="evidence" value="ECO:0007669"/>
    <property type="project" value="UniProtKB-KW"/>
</dbReference>
<keyword evidence="2" id="KW-0479">Metal-binding</keyword>
<protein>
    <recommendedName>
        <fullName evidence="3">DDE Tnp4 domain-containing protein</fullName>
    </recommendedName>
</protein>
<keyword evidence="5" id="KW-1185">Reference proteome</keyword>
<dbReference type="Proteomes" id="UP001249851">
    <property type="component" value="Unassembled WGS sequence"/>
</dbReference>
<sequence>MADKGFTIAEVLLIRHARQHIPPGKRGSEQMRKKDVVKTKEIPNLRIFVEQAIRRLKTFRILLVDKFHDIVTICAALCNPTTIIHLIQVLRQENSPSVSGLVKSRICLTTTIATMNVNVIAFSNDCASFLLSTFQSPLPLSPFSSLFKERSSKAEATGNNISTILSIPSILATHLVLHTLMRTSWLLLVAFRDAVSKCSCNTVSPLSTRKYSKASKFPFKLSFEGSMLREPLSAMLLRPQNNTVLNKDAMMKRLSSSLEQVELV</sequence>
<accession>A0AAD9QMZ8</accession>
<comment type="cofactor">
    <cofactor evidence="1">
        <name>a divalent metal cation</name>
        <dbReference type="ChEBI" id="CHEBI:60240"/>
    </cofactor>
</comment>
<proteinExistence type="predicted"/>
<evidence type="ECO:0000256" key="2">
    <source>
        <dbReference type="ARBA" id="ARBA00022723"/>
    </source>
</evidence>
<dbReference type="AlphaFoldDB" id="A0AAD9QMZ8"/>
<dbReference type="EMBL" id="JARQWQ010000023">
    <property type="protein sequence ID" value="KAK2564299.1"/>
    <property type="molecule type" value="Genomic_DNA"/>
</dbReference>
<gene>
    <name evidence="4" type="ORF">P5673_012554</name>
</gene>
<reference evidence="4" key="1">
    <citation type="journal article" date="2023" name="G3 (Bethesda)">
        <title>Whole genome assembly and annotation of the endangered Caribbean coral Acropora cervicornis.</title>
        <authorList>
            <person name="Selwyn J.D."/>
            <person name="Vollmer S.V."/>
        </authorList>
    </citation>
    <scope>NUCLEOTIDE SEQUENCE</scope>
    <source>
        <strain evidence="4">K2</strain>
    </source>
</reference>
<feature type="domain" description="DDE Tnp4" evidence="3">
    <location>
        <begin position="1"/>
        <end position="79"/>
    </location>
</feature>